<protein>
    <submittedName>
        <fullName evidence="8">3-deoxy-D-manno-octulosonate 8-phosphate phosphatase (KDO 8-P phosphatase)</fullName>
    </submittedName>
</protein>
<feature type="binding site" evidence="7">
    <location>
        <position position="110"/>
    </location>
    <ligand>
        <name>Mg(2+)</name>
        <dbReference type="ChEBI" id="CHEBI:18420"/>
    </ligand>
</feature>
<dbReference type="SFLD" id="SFLDG01138">
    <property type="entry name" value="C1.6.2:_Deoxy-d-mannose-octulo"/>
    <property type="match status" value="1"/>
</dbReference>
<dbReference type="PANTHER" id="PTHR21485">
    <property type="entry name" value="HAD SUPERFAMILY MEMBERS CMAS AND KDSC"/>
    <property type="match status" value="1"/>
</dbReference>
<evidence type="ECO:0000256" key="1">
    <source>
        <dbReference type="ARBA" id="ARBA00001946"/>
    </source>
</evidence>
<name>A0A1T5HTI6_9BACT</name>
<evidence type="ECO:0000256" key="4">
    <source>
        <dbReference type="ARBA" id="ARBA00022723"/>
    </source>
</evidence>
<comment type="similarity">
    <text evidence="2">Belongs to the KdsC family.</text>
</comment>
<dbReference type="Pfam" id="PF08282">
    <property type="entry name" value="Hydrolase_3"/>
    <property type="match status" value="1"/>
</dbReference>
<dbReference type="AlphaFoldDB" id="A0A1T5HTI6"/>
<evidence type="ECO:0000256" key="5">
    <source>
        <dbReference type="ARBA" id="ARBA00022801"/>
    </source>
</evidence>
<dbReference type="PIRSF" id="PIRSF006118">
    <property type="entry name" value="KDO8-P_Ptase"/>
    <property type="match status" value="1"/>
</dbReference>
<dbReference type="PANTHER" id="PTHR21485:SF3">
    <property type="entry name" value="N-ACYLNEURAMINATE CYTIDYLYLTRANSFERASE"/>
    <property type="match status" value="1"/>
</dbReference>
<dbReference type="SUPFAM" id="SSF56784">
    <property type="entry name" value="HAD-like"/>
    <property type="match status" value="1"/>
</dbReference>
<dbReference type="NCBIfam" id="TIGR01670">
    <property type="entry name" value="KdsC-phosphatas"/>
    <property type="match status" value="1"/>
</dbReference>
<keyword evidence="4 7" id="KW-0479">Metal-binding</keyword>
<dbReference type="InterPro" id="IPR023214">
    <property type="entry name" value="HAD_sf"/>
</dbReference>
<evidence type="ECO:0000256" key="7">
    <source>
        <dbReference type="PIRSR" id="PIRSR006118-2"/>
    </source>
</evidence>
<dbReference type="SFLD" id="SFLDS00003">
    <property type="entry name" value="Haloacid_Dehalogenase"/>
    <property type="match status" value="1"/>
</dbReference>
<dbReference type="FunFam" id="3.40.50.1000:FF:000029">
    <property type="entry name" value="3-deoxy-D-manno-octulosonate 8-phosphate phosphatase KdsC"/>
    <property type="match status" value="1"/>
</dbReference>
<dbReference type="InterPro" id="IPR036412">
    <property type="entry name" value="HAD-like_sf"/>
</dbReference>
<dbReference type="GO" id="GO:0008781">
    <property type="term" value="F:N-acylneuraminate cytidylyltransferase activity"/>
    <property type="evidence" value="ECO:0007669"/>
    <property type="project" value="TreeGrafter"/>
</dbReference>
<keyword evidence="9" id="KW-1185">Reference proteome</keyword>
<keyword evidence="6 7" id="KW-0460">Magnesium</keyword>
<organism evidence="8 9">
    <name type="scientific">Alkalitalea saponilacus</name>
    <dbReference type="NCBI Taxonomy" id="889453"/>
    <lineage>
        <taxon>Bacteria</taxon>
        <taxon>Pseudomonadati</taxon>
        <taxon>Bacteroidota</taxon>
        <taxon>Bacteroidia</taxon>
        <taxon>Marinilabiliales</taxon>
        <taxon>Marinilabiliaceae</taxon>
        <taxon>Alkalitalea</taxon>
    </lineage>
</organism>
<dbReference type="InterPro" id="IPR050793">
    <property type="entry name" value="CMP-NeuNAc_synthase"/>
</dbReference>
<sequence>MGNFKEDLNKVKALAFDVDGVLSFDVIPMHPSGEPMRTANIKDGFAIQKAVKLGYSVAIITGGNTESVKLRYQNLGIKDIYMASANKIEDLNDWIQLRGLNADEILYMGDDLPDYEVMTKVGVPVCPSDAVEEIKSISRYISDKRGGDGCVRDVIEQVLRAQGKWGKVVTW</sequence>
<dbReference type="KEGG" id="asx:CDL62_14240"/>
<dbReference type="OrthoDB" id="9805604at2"/>
<comment type="cofactor">
    <cofactor evidence="1 7">
        <name>Mg(2+)</name>
        <dbReference type="ChEBI" id="CHEBI:18420"/>
    </cofactor>
</comment>
<dbReference type="InterPro" id="IPR010023">
    <property type="entry name" value="KdsC_fam"/>
</dbReference>
<dbReference type="RefSeq" id="WP_079558884.1">
    <property type="nucleotide sequence ID" value="NZ_CP021904.1"/>
</dbReference>
<dbReference type="Gene3D" id="3.40.50.1000">
    <property type="entry name" value="HAD superfamily/HAD-like"/>
    <property type="match status" value="1"/>
</dbReference>
<dbReference type="GO" id="GO:0046872">
    <property type="term" value="F:metal ion binding"/>
    <property type="evidence" value="ECO:0007669"/>
    <property type="project" value="UniProtKB-KW"/>
</dbReference>
<evidence type="ECO:0000313" key="8">
    <source>
        <dbReference type="EMBL" id="SKC23932.1"/>
    </source>
</evidence>
<comment type="subunit">
    <text evidence="3">Homotetramer.</text>
</comment>
<dbReference type="EMBL" id="FUYV01000024">
    <property type="protein sequence ID" value="SKC23932.1"/>
    <property type="molecule type" value="Genomic_DNA"/>
</dbReference>
<dbReference type="SFLD" id="SFLDG01136">
    <property type="entry name" value="C1.6:_Phosphoserine_Phosphatas"/>
    <property type="match status" value="1"/>
</dbReference>
<evidence type="ECO:0000256" key="2">
    <source>
        <dbReference type="ARBA" id="ARBA00005893"/>
    </source>
</evidence>
<evidence type="ECO:0000256" key="3">
    <source>
        <dbReference type="ARBA" id="ARBA00011881"/>
    </source>
</evidence>
<feature type="binding site" evidence="7">
    <location>
        <position position="17"/>
    </location>
    <ligand>
        <name>Mg(2+)</name>
        <dbReference type="ChEBI" id="CHEBI:18420"/>
    </ligand>
</feature>
<feature type="binding site" evidence="7">
    <location>
        <position position="19"/>
    </location>
    <ligand>
        <name>substrate</name>
    </ligand>
</feature>
<accession>A0A1T5HTI6</accession>
<dbReference type="STRING" id="889453.SAMN03080601_03219"/>
<reference evidence="8 9" key="1">
    <citation type="submission" date="2017-02" db="EMBL/GenBank/DDBJ databases">
        <authorList>
            <person name="Peterson S.W."/>
        </authorList>
    </citation>
    <scope>NUCLEOTIDE SEQUENCE [LARGE SCALE GENOMIC DNA]</scope>
    <source>
        <strain evidence="8 9">DSM 24412</strain>
    </source>
</reference>
<evidence type="ECO:0000313" key="9">
    <source>
        <dbReference type="Proteomes" id="UP000191055"/>
    </source>
</evidence>
<gene>
    <name evidence="8" type="ORF">SAMN03080601_03219</name>
</gene>
<keyword evidence="5" id="KW-0378">Hydrolase</keyword>
<dbReference type="Proteomes" id="UP000191055">
    <property type="component" value="Unassembled WGS sequence"/>
</dbReference>
<proteinExistence type="inferred from homology"/>
<dbReference type="GO" id="GO:0016788">
    <property type="term" value="F:hydrolase activity, acting on ester bonds"/>
    <property type="evidence" value="ECO:0007669"/>
    <property type="project" value="InterPro"/>
</dbReference>
<evidence type="ECO:0000256" key="6">
    <source>
        <dbReference type="ARBA" id="ARBA00022842"/>
    </source>
</evidence>